<dbReference type="Pfam" id="PF00293">
    <property type="entry name" value="NUDIX"/>
    <property type="match status" value="1"/>
</dbReference>
<dbReference type="PROSITE" id="PS51462">
    <property type="entry name" value="NUDIX"/>
    <property type="match status" value="1"/>
</dbReference>
<reference evidence="4 5" key="1">
    <citation type="submission" date="2019-03" db="EMBL/GenBank/DDBJ databases">
        <title>Draft genome sequence of Xylaria hypoxylon DSM 108379, a ubiquitous saprotrophic-parasitic fungi on hardwood.</title>
        <authorList>
            <person name="Buettner E."/>
            <person name="Leonhardt S."/>
            <person name="Gebauer A.M."/>
            <person name="Liers C."/>
            <person name="Hofrichter M."/>
            <person name="Kellner H."/>
        </authorList>
    </citation>
    <scope>NUCLEOTIDE SEQUENCE [LARGE SCALE GENOMIC DNA]</scope>
    <source>
        <strain evidence="4 5">DSM 108379</strain>
    </source>
</reference>
<proteinExistence type="predicted"/>
<dbReference type="Gene3D" id="3.90.79.10">
    <property type="entry name" value="Nucleoside Triphosphate Pyrophosphohydrolase"/>
    <property type="match status" value="1"/>
</dbReference>
<evidence type="ECO:0000256" key="1">
    <source>
        <dbReference type="SAM" id="MobiDB-lite"/>
    </source>
</evidence>
<feature type="compositionally biased region" description="Polar residues" evidence="1">
    <location>
        <begin position="188"/>
        <end position="198"/>
    </location>
</feature>
<feature type="domain" description="Nudix hydrolase" evidence="3">
    <location>
        <begin position="7"/>
        <end position="163"/>
    </location>
</feature>
<name>A0A4Z0YG11_9PEZI</name>
<feature type="region of interest" description="Disordered" evidence="1">
    <location>
        <begin position="497"/>
        <end position="541"/>
    </location>
</feature>
<dbReference type="AlphaFoldDB" id="A0A4Z0YG11"/>
<dbReference type="Gene3D" id="3.40.50.1110">
    <property type="entry name" value="SGNH hydrolase"/>
    <property type="match status" value="1"/>
</dbReference>
<evidence type="ECO:0000256" key="2">
    <source>
        <dbReference type="SAM" id="Phobius"/>
    </source>
</evidence>
<dbReference type="InterPro" id="IPR036514">
    <property type="entry name" value="SGNH_hydro_sf"/>
</dbReference>
<dbReference type="PANTHER" id="PTHR16099:SF5">
    <property type="entry name" value="NUCLEOTIDE TRIPHOSPHATE DIPHOSPHATASE NUDT15"/>
    <property type="match status" value="1"/>
</dbReference>
<feature type="compositionally biased region" description="Low complexity" evidence="1">
    <location>
        <begin position="525"/>
        <end position="541"/>
    </location>
</feature>
<dbReference type="STRING" id="37992.A0A4Z0YG11"/>
<evidence type="ECO:0000313" key="5">
    <source>
        <dbReference type="Proteomes" id="UP000297716"/>
    </source>
</evidence>
<protein>
    <recommendedName>
        <fullName evidence="3">Nudix hydrolase domain-containing protein</fullName>
    </recommendedName>
</protein>
<keyword evidence="2" id="KW-0812">Transmembrane</keyword>
<dbReference type="GO" id="GO:0005829">
    <property type="term" value="C:cytosol"/>
    <property type="evidence" value="ECO:0007669"/>
    <property type="project" value="TreeGrafter"/>
</dbReference>
<comment type="caution">
    <text evidence="4">The sequence shown here is derived from an EMBL/GenBank/DDBJ whole genome shotgun (WGS) entry which is preliminary data.</text>
</comment>
<dbReference type="InterPro" id="IPR000086">
    <property type="entry name" value="NUDIX_hydrolase_dom"/>
</dbReference>
<dbReference type="InterPro" id="IPR015797">
    <property type="entry name" value="NUDIX_hydrolase-like_dom_sf"/>
</dbReference>
<dbReference type="Pfam" id="PF13472">
    <property type="entry name" value="Lipase_GDSL_2"/>
    <property type="match status" value="1"/>
</dbReference>
<dbReference type="OrthoDB" id="3915838at2759"/>
<keyword evidence="5" id="KW-1185">Reference proteome</keyword>
<dbReference type="GO" id="GO:0035539">
    <property type="term" value="F:8-oxo-7,8-dihydrodeoxyguanosine triphosphate pyrophosphatase activity"/>
    <property type="evidence" value="ECO:0007669"/>
    <property type="project" value="TreeGrafter"/>
</dbReference>
<keyword evidence="2" id="KW-1133">Transmembrane helix</keyword>
<dbReference type="FunFam" id="3.90.79.10:FF:000060">
    <property type="entry name" value="Nudix hydrolase 1"/>
    <property type="match status" value="1"/>
</dbReference>
<feature type="compositionally biased region" description="Low complexity" evidence="1">
    <location>
        <begin position="211"/>
        <end position="228"/>
    </location>
</feature>
<evidence type="ECO:0000259" key="3">
    <source>
        <dbReference type="PROSITE" id="PS51462"/>
    </source>
</evidence>
<organism evidence="4 5">
    <name type="scientific">Xylaria hypoxylon</name>
    <dbReference type="NCBI Taxonomy" id="37992"/>
    <lineage>
        <taxon>Eukaryota</taxon>
        <taxon>Fungi</taxon>
        <taxon>Dikarya</taxon>
        <taxon>Ascomycota</taxon>
        <taxon>Pezizomycotina</taxon>
        <taxon>Sordariomycetes</taxon>
        <taxon>Xylariomycetidae</taxon>
        <taxon>Xylariales</taxon>
        <taxon>Xylariaceae</taxon>
        <taxon>Xylaria</taxon>
    </lineage>
</organism>
<dbReference type="CDD" id="cd04678">
    <property type="entry name" value="NUDIX_MTH2_Nudt15"/>
    <property type="match status" value="1"/>
</dbReference>
<dbReference type="SUPFAM" id="SSF55811">
    <property type="entry name" value="Nudix"/>
    <property type="match status" value="1"/>
</dbReference>
<keyword evidence="2" id="KW-0472">Membrane</keyword>
<dbReference type="Proteomes" id="UP000297716">
    <property type="component" value="Unassembled WGS sequence"/>
</dbReference>
<feature type="region of interest" description="Disordered" evidence="1">
    <location>
        <begin position="185"/>
        <end position="266"/>
    </location>
</feature>
<accession>A0A4Z0YG11</accession>
<dbReference type="SUPFAM" id="SSF52266">
    <property type="entry name" value="SGNH hydrolase"/>
    <property type="match status" value="1"/>
</dbReference>
<dbReference type="GO" id="GO:0006203">
    <property type="term" value="P:dGTP catabolic process"/>
    <property type="evidence" value="ECO:0007669"/>
    <property type="project" value="TreeGrafter"/>
</dbReference>
<dbReference type="PANTHER" id="PTHR16099">
    <property type="entry name" value="8-OXO-DGTP DIPHOSPHATES NUDT15"/>
    <property type="match status" value="1"/>
</dbReference>
<dbReference type="InterPro" id="IPR013830">
    <property type="entry name" value="SGNH_hydro"/>
</dbReference>
<gene>
    <name evidence="4" type="ORF">E0Z10_g5489</name>
</gene>
<dbReference type="EMBL" id="SKBN01000099">
    <property type="protein sequence ID" value="TGJ83269.1"/>
    <property type="molecule type" value="Genomic_DNA"/>
</dbReference>
<sequence>MATTPPTPRVGVAVIICNAKGELVIGKRAGSHGAGSWAFPGGHLEMGESFFTCAERETLEETALRVKGVKIVAVTNDVFDAALKHYATIFVQCVLEDADAEPRTMEPNKCEATGGGAGVGTARGLVDLAGKMSSLIEKPAPSKGRGRLAFLKTKRAIAILTILVVVSVVLIVINTYTSALGATHELSPHNSKSISSEDNIGDSLGSGNGSSNGSSSDGSTSGGQQNSTSGGGNGNGTNEDSGDDEPKNGNPPKQPSLWRPKNSSSIADGTPLRIMCLGASIIRGEVSTDNNGFRKTFRGDLANLGAPINMVGSQRNGDMPDNDMEAYGGNRVSQIHDHAKKIVPKQVPNVFIINVGTNNVLQYKDTDVAGVHMEAFIDYLLKASPRATVVLSTLLTNTVPNREPLILDINRQFRELYQKYENKAVVLAELHYSEGLPGRPTAEDISDDGSHPTDKGYEIMGHLLADAVKEADERGFLRWPENGLAYDGDKGRIDATVAKTTEIPAPKPTDSASGTSSDGKAVENSDATATVSTTDSVTSGK</sequence>
<evidence type="ECO:0000313" key="4">
    <source>
        <dbReference type="EMBL" id="TGJ83269.1"/>
    </source>
</evidence>
<feature type="transmembrane region" description="Helical" evidence="2">
    <location>
        <begin position="156"/>
        <end position="176"/>
    </location>
</feature>